<comment type="caution">
    <text evidence="2">The sequence shown here is derived from an EMBL/GenBank/DDBJ whole genome shotgun (WGS) entry which is preliminary data.</text>
</comment>
<sequence length="91" mass="10090">MNLGNLGSIGGDHEDTGGDIIPTENEKSESESKSEEETLDDLEIMDLEILALEKSDWRLPFIEYLNSGNLPTEKVLSHKLAMSRVKHGFSS</sequence>
<keyword evidence="3" id="KW-1185">Reference proteome</keyword>
<evidence type="ECO:0000313" key="3">
    <source>
        <dbReference type="Proteomes" id="UP000631114"/>
    </source>
</evidence>
<feature type="region of interest" description="Disordered" evidence="1">
    <location>
        <begin position="1"/>
        <end position="38"/>
    </location>
</feature>
<evidence type="ECO:0000313" key="2">
    <source>
        <dbReference type="EMBL" id="KAF9609360.1"/>
    </source>
</evidence>
<dbReference type="AlphaFoldDB" id="A0A835I0B6"/>
<organism evidence="2 3">
    <name type="scientific">Coptis chinensis</name>
    <dbReference type="NCBI Taxonomy" id="261450"/>
    <lineage>
        <taxon>Eukaryota</taxon>
        <taxon>Viridiplantae</taxon>
        <taxon>Streptophyta</taxon>
        <taxon>Embryophyta</taxon>
        <taxon>Tracheophyta</taxon>
        <taxon>Spermatophyta</taxon>
        <taxon>Magnoliopsida</taxon>
        <taxon>Ranunculales</taxon>
        <taxon>Ranunculaceae</taxon>
        <taxon>Coptidoideae</taxon>
        <taxon>Coptis</taxon>
    </lineage>
</organism>
<dbReference type="EMBL" id="JADFTS010000004">
    <property type="protein sequence ID" value="KAF9609360.1"/>
    <property type="molecule type" value="Genomic_DNA"/>
</dbReference>
<dbReference type="Proteomes" id="UP000631114">
    <property type="component" value="Unassembled WGS sequence"/>
</dbReference>
<reference evidence="2 3" key="1">
    <citation type="submission" date="2020-10" db="EMBL/GenBank/DDBJ databases">
        <title>The Coptis chinensis genome and diversification of protoberbering-type alkaloids.</title>
        <authorList>
            <person name="Wang B."/>
            <person name="Shu S."/>
            <person name="Song C."/>
            <person name="Liu Y."/>
        </authorList>
    </citation>
    <scope>NUCLEOTIDE SEQUENCE [LARGE SCALE GENOMIC DNA]</scope>
    <source>
        <strain evidence="2">HL-2020</strain>
        <tissue evidence="2">Leaf</tissue>
    </source>
</reference>
<gene>
    <name evidence="2" type="ORF">IFM89_015615</name>
</gene>
<protein>
    <submittedName>
        <fullName evidence="2">Uncharacterized protein</fullName>
    </submittedName>
</protein>
<name>A0A835I0B6_9MAGN</name>
<feature type="compositionally biased region" description="Basic and acidic residues" evidence="1">
    <location>
        <begin position="24"/>
        <end position="36"/>
    </location>
</feature>
<proteinExistence type="predicted"/>
<accession>A0A835I0B6</accession>
<evidence type="ECO:0000256" key="1">
    <source>
        <dbReference type="SAM" id="MobiDB-lite"/>
    </source>
</evidence>